<keyword evidence="4" id="KW-1185">Reference proteome</keyword>
<dbReference type="Pfam" id="PF08969">
    <property type="entry name" value="USP8_dimer"/>
    <property type="match status" value="1"/>
</dbReference>
<protein>
    <recommendedName>
        <fullName evidence="2">USP8 dimerisation domain-containing protein</fullName>
    </recommendedName>
</protein>
<feature type="domain" description="USP8 dimerisation" evidence="2">
    <location>
        <begin position="7"/>
        <end position="111"/>
    </location>
</feature>
<feature type="compositionally biased region" description="Basic residues" evidence="1">
    <location>
        <begin position="111"/>
        <end position="126"/>
    </location>
</feature>
<dbReference type="InterPro" id="IPR015063">
    <property type="entry name" value="USP8_dimer"/>
</dbReference>
<dbReference type="Ensembl" id="ENSMALT00000016930.1">
    <property type="protein sequence ID" value="ENSMALP00000016596.1"/>
    <property type="gene ID" value="ENSMALG00000011514.1"/>
</dbReference>
<proteinExistence type="predicted"/>
<sequence length="153" mass="18062">MPAVSTEVKELYLCTSLGDLNKKAEIKADKTSTRSYVQSACKIFKAAEECRLDRDEEKAYVLYMKYLTVYDIIKKRPDFKQQQDYYLTMLGPNSFKKAIEEAEKLSESLKLSRKTKRTRHRRKKRERERSRTLTHPPRVCLWIPLLPTTLLVK</sequence>
<name>A0A3Q3QNP2_MONAL</name>
<accession>A0A3Q3QNP2</accession>
<evidence type="ECO:0000313" key="4">
    <source>
        <dbReference type="Proteomes" id="UP000261600"/>
    </source>
</evidence>
<reference evidence="3" key="2">
    <citation type="submission" date="2025-09" db="UniProtKB">
        <authorList>
            <consortium name="Ensembl"/>
        </authorList>
    </citation>
    <scope>IDENTIFICATION</scope>
</reference>
<dbReference type="SUPFAM" id="SSF140856">
    <property type="entry name" value="USP8 N-terminal domain-like"/>
    <property type="match status" value="1"/>
</dbReference>
<evidence type="ECO:0000313" key="3">
    <source>
        <dbReference type="Ensembl" id="ENSMALP00000016596.1"/>
    </source>
</evidence>
<evidence type="ECO:0000259" key="2">
    <source>
        <dbReference type="Pfam" id="PF08969"/>
    </source>
</evidence>
<dbReference type="AlphaFoldDB" id="A0A3Q3QNP2"/>
<reference evidence="3" key="1">
    <citation type="submission" date="2025-08" db="UniProtKB">
        <authorList>
            <consortium name="Ensembl"/>
        </authorList>
    </citation>
    <scope>IDENTIFICATION</scope>
</reference>
<evidence type="ECO:0000256" key="1">
    <source>
        <dbReference type="SAM" id="MobiDB-lite"/>
    </source>
</evidence>
<dbReference type="FunFam" id="1.20.58.80:FF:000011">
    <property type="entry name" value="Ubiquitin carboxyl-terminal hydrolase 8"/>
    <property type="match status" value="1"/>
</dbReference>
<dbReference type="GO" id="GO:0016579">
    <property type="term" value="P:protein deubiquitination"/>
    <property type="evidence" value="ECO:0007669"/>
    <property type="project" value="UniProtKB-ARBA"/>
</dbReference>
<dbReference type="Proteomes" id="UP000261600">
    <property type="component" value="Unplaced"/>
</dbReference>
<dbReference type="Gene3D" id="1.20.58.80">
    <property type="entry name" value="Phosphotransferase system, lactose/cellobiose-type IIA subunit"/>
    <property type="match status" value="1"/>
</dbReference>
<feature type="region of interest" description="Disordered" evidence="1">
    <location>
        <begin position="110"/>
        <end position="132"/>
    </location>
</feature>
<organism evidence="3 4">
    <name type="scientific">Monopterus albus</name>
    <name type="common">Swamp eel</name>
    <dbReference type="NCBI Taxonomy" id="43700"/>
    <lineage>
        <taxon>Eukaryota</taxon>
        <taxon>Metazoa</taxon>
        <taxon>Chordata</taxon>
        <taxon>Craniata</taxon>
        <taxon>Vertebrata</taxon>
        <taxon>Euteleostomi</taxon>
        <taxon>Actinopterygii</taxon>
        <taxon>Neopterygii</taxon>
        <taxon>Teleostei</taxon>
        <taxon>Neoteleostei</taxon>
        <taxon>Acanthomorphata</taxon>
        <taxon>Anabantaria</taxon>
        <taxon>Synbranchiformes</taxon>
        <taxon>Synbranchidae</taxon>
        <taxon>Monopterus</taxon>
    </lineage>
</organism>